<feature type="chain" id="PRO_5033034580" description="Subtilisin" evidence="2">
    <location>
        <begin position="20"/>
        <end position="106"/>
    </location>
</feature>
<protein>
    <recommendedName>
        <fullName evidence="5">Subtilisin</fullName>
    </recommendedName>
</protein>
<evidence type="ECO:0000313" key="4">
    <source>
        <dbReference type="Proteomes" id="UP000626109"/>
    </source>
</evidence>
<proteinExistence type="predicted"/>
<evidence type="ECO:0000313" key="3">
    <source>
        <dbReference type="EMBL" id="CAE8661467.1"/>
    </source>
</evidence>
<sequence length="106" mass="11030">MWLRLVAQSLMLFPAGSKTEEETLVGIVGCGILPQPSCGLALGFTKETKSNRVSSTHGQSRQQHSSPAGAEIQRAAQAGQGGEARGGLSDSLLVHSVMPRNAVGQC</sequence>
<dbReference type="Proteomes" id="UP000626109">
    <property type="component" value="Unassembled WGS sequence"/>
</dbReference>
<comment type="caution">
    <text evidence="3">The sequence shown here is derived from an EMBL/GenBank/DDBJ whole genome shotgun (WGS) entry which is preliminary data.</text>
</comment>
<keyword evidence="2" id="KW-0732">Signal</keyword>
<evidence type="ECO:0008006" key="5">
    <source>
        <dbReference type="Google" id="ProtNLM"/>
    </source>
</evidence>
<feature type="region of interest" description="Disordered" evidence="1">
    <location>
        <begin position="49"/>
        <end position="92"/>
    </location>
</feature>
<name>A0A813J0G0_POLGL</name>
<accession>A0A813J0G0</accession>
<feature type="signal peptide" evidence="2">
    <location>
        <begin position="1"/>
        <end position="19"/>
    </location>
</feature>
<gene>
    <name evidence="3" type="ORF">PGLA2088_LOCUS14519</name>
</gene>
<evidence type="ECO:0000256" key="2">
    <source>
        <dbReference type="SAM" id="SignalP"/>
    </source>
</evidence>
<dbReference type="AlphaFoldDB" id="A0A813J0G0"/>
<dbReference type="EMBL" id="CAJNNW010017713">
    <property type="protein sequence ID" value="CAE8661467.1"/>
    <property type="molecule type" value="Genomic_DNA"/>
</dbReference>
<evidence type="ECO:0000256" key="1">
    <source>
        <dbReference type="SAM" id="MobiDB-lite"/>
    </source>
</evidence>
<organism evidence="3 4">
    <name type="scientific">Polarella glacialis</name>
    <name type="common">Dinoflagellate</name>
    <dbReference type="NCBI Taxonomy" id="89957"/>
    <lineage>
        <taxon>Eukaryota</taxon>
        <taxon>Sar</taxon>
        <taxon>Alveolata</taxon>
        <taxon>Dinophyceae</taxon>
        <taxon>Suessiales</taxon>
        <taxon>Suessiaceae</taxon>
        <taxon>Polarella</taxon>
    </lineage>
</organism>
<reference evidence="3" key="1">
    <citation type="submission" date="2021-02" db="EMBL/GenBank/DDBJ databases">
        <authorList>
            <person name="Dougan E. K."/>
            <person name="Rhodes N."/>
            <person name="Thang M."/>
            <person name="Chan C."/>
        </authorList>
    </citation>
    <scope>NUCLEOTIDE SEQUENCE</scope>
</reference>
<feature type="compositionally biased region" description="Polar residues" evidence="1">
    <location>
        <begin position="51"/>
        <end position="66"/>
    </location>
</feature>
<feature type="compositionally biased region" description="Low complexity" evidence="1">
    <location>
        <begin position="68"/>
        <end position="78"/>
    </location>
</feature>